<evidence type="ECO:0000313" key="3">
    <source>
        <dbReference type="Proteomes" id="UP000228621"/>
    </source>
</evidence>
<dbReference type="Gene3D" id="2.120.10.30">
    <property type="entry name" value="TolB, C-terminal domain"/>
    <property type="match status" value="1"/>
</dbReference>
<keyword evidence="3" id="KW-1185">Reference proteome</keyword>
<sequence length="294" mass="33579">MPTSMRVKLAVCLLAFASCLPAYSAMPKSQIWLAELGEHFSAKPITDNTAYFNQPLVTASGVYYTAEVTEEGNSQTDLFFYDYESASARNLTQSPVSEYSPTLHPNGNGLTTIVVEASGKQKLWFYPFDQAEKPSRVFEHIEPVGYHAWGSNQDLIMFILGATQSAPHTLQYTDINGHLPQILAEDIGRSLSYNRARDVFAFTYQVNGLMWFATYHRESDHIERFFALPSQVQDYTWLNDNQVAYALDNKIYYRDLDSPKKVHLLRNLRSYCQTSISRLSFFDNKLAFVCHRQD</sequence>
<comment type="caution">
    <text evidence="2">The sequence shown here is derived from an EMBL/GenBank/DDBJ whole genome shotgun (WGS) entry which is preliminary data.</text>
</comment>
<evidence type="ECO:0000256" key="1">
    <source>
        <dbReference type="SAM" id="SignalP"/>
    </source>
</evidence>
<reference evidence="3" key="1">
    <citation type="journal article" date="2019" name="Genome Announc.">
        <title>Draft Genome Sequence of Pseudoalteromonas piscicida Strain 36Y ROTHPW, an Hypersaline Seawater Isolate from the South Coast of Sonora, Mexico.</title>
        <authorList>
            <person name="Sanchez-Diaz R."/>
            <person name="Molina-Garza Z.J."/>
            <person name="Cruz-Suarez L.E."/>
            <person name="Selvin J."/>
            <person name="Kiran G.S."/>
            <person name="Ibarra-Gamez J.C."/>
            <person name="Gomez-Gil B."/>
            <person name="Galaviz-Silva L."/>
        </authorList>
    </citation>
    <scope>NUCLEOTIDE SEQUENCE [LARGE SCALE GENOMIC DNA]</scope>
    <source>
        <strain evidence="3">36Y_RITHPW</strain>
    </source>
</reference>
<feature type="signal peptide" evidence="1">
    <location>
        <begin position="1"/>
        <end position="24"/>
    </location>
</feature>
<accession>A0A2A5JWB3</accession>
<proteinExistence type="predicted"/>
<protein>
    <submittedName>
        <fullName evidence="2">Uncharacterized protein</fullName>
    </submittedName>
</protein>
<name>A0A2A5JWB3_PSEO7</name>
<organism evidence="2 3">
    <name type="scientific">Pseudoalteromonas piscicida</name>
    <dbReference type="NCBI Taxonomy" id="43662"/>
    <lineage>
        <taxon>Bacteria</taxon>
        <taxon>Pseudomonadati</taxon>
        <taxon>Pseudomonadota</taxon>
        <taxon>Gammaproteobacteria</taxon>
        <taxon>Alteromonadales</taxon>
        <taxon>Pseudoalteromonadaceae</taxon>
        <taxon>Pseudoalteromonas</taxon>
    </lineage>
</organism>
<dbReference type="OrthoDB" id="9797498at2"/>
<keyword evidence="1" id="KW-0732">Signal</keyword>
<dbReference type="SUPFAM" id="SSF69304">
    <property type="entry name" value="Tricorn protease N-terminal domain"/>
    <property type="match status" value="1"/>
</dbReference>
<feature type="chain" id="PRO_5012946918" evidence="1">
    <location>
        <begin position="25"/>
        <end position="294"/>
    </location>
</feature>
<evidence type="ECO:0000313" key="2">
    <source>
        <dbReference type="EMBL" id="PCK33581.1"/>
    </source>
</evidence>
<dbReference type="AlphaFoldDB" id="A0A2A5JWB3"/>
<dbReference type="InterPro" id="IPR011042">
    <property type="entry name" value="6-blade_b-propeller_TolB-like"/>
</dbReference>
<dbReference type="RefSeq" id="WP_099640333.1">
    <property type="nucleotide sequence ID" value="NZ_NKHF01000005.1"/>
</dbReference>
<dbReference type="Proteomes" id="UP000228621">
    <property type="component" value="Unassembled WGS sequence"/>
</dbReference>
<dbReference type="PROSITE" id="PS51257">
    <property type="entry name" value="PROKAR_LIPOPROTEIN"/>
    <property type="match status" value="1"/>
</dbReference>
<gene>
    <name evidence="2" type="ORF">CEX98_01255</name>
</gene>
<dbReference type="EMBL" id="NKHF01000005">
    <property type="protein sequence ID" value="PCK33581.1"/>
    <property type="molecule type" value="Genomic_DNA"/>
</dbReference>